<evidence type="ECO:0000313" key="5">
    <source>
        <dbReference type="Proteomes" id="UP000179099"/>
    </source>
</evidence>
<feature type="region of interest" description="Disordered" evidence="2">
    <location>
        <begin position="295"/>
        <end position="316"/>
    </location>
</feature>
<evidence type="ECO:0000256" key="2">
    <source>
        <dbReference type="SAM" id="MobiDB-lite"/>
    </source>
</evidence>
<protein>
    <recommendedName>
        <fullName evidence="6">DUF5667 domain-containing protein</fullName>
    </recommendedName>
</protein>
<accession>A0A1G2F7M2</accession>
<dbReference type="Proteomes" id="UP000179099">
    <property type="component" value="Unassembled WGS sequence"/>
</dbReference>
<comment type="caution">
    <text evidence="4">The sequence shown here is derived from an EMBL/GenBank/DDBJ whole genome shotgun (WGS) entry which is preliminary data.</text>
</comment>
<sequence>MMKFPNNHKKSIAAFLILFALLALAGGLLIPQKPAKALNATLVQQIIQFIMDKVSWAKDYAKQLEQELSLSTVEEIQEWFKDDTLERRDQRESWNEERKELLDELVNDVLDNMKDMGDGEPAFVDPWADYLQEKTQKYFDDFVENELEQAEICETFESEIKESIKAGNEPSYTEQAASKISNPQALLDGGSQTFWDDYLAMIMPSGNPFGSYMIASDAKLEQEGLGYTAEIFKLTANQGFRGTEETPGIIQSYAAQRASMMDLDYLLNSDELETYFGSVADAFINRIFSEGLEEMETDEYEQTEPPPDYPPQVDPEKETVTSVESDIPLKNALDQALKEAMTQLEDLLSVQQENLEVLQSIQALQIECGISTQNSTEEINYINGAIAETQNIIDSIQQAIDDFNALIPIMEDVLDAYESGDQDAIDSALAAYNQAYPVLISDVNQITGESSDDFASMIENLGNFISDTMDQLNIYLERLGTESGSICRVNLYLNNLYAWLQCLNVCCADMCDPGFIF</sequence>
<evidence type="ECO:0008006" key="6">
    <source>
        <dbReference type="Google" id="ProtNLM"/>
    </source>
</evidence>
<dbReference type="AlphaFoldDB" id="A0A1G2F7M2"/>
<proteinExistence type="predicted"/>
<feature type="compositionally biased region" description="Pro residues" evidence="2">
    <location>
        <begin position="304"/>
        <end position="313"/>
    </location>
</feature>
<evidence type="ECO:0000256" key="1">
    <source>
        <dbReference type="SAM" id="Coils"/>
    </source>
</evidence>
<evidence type="ECO:0000256" key="3">
    <source>
        <dbReference type="SAM" id="SignalP"/>
    </source>
</evidence>
<keyword evidence="3" id="KW-0732">Signal</keyword>
<reference evidence="4 5" key="1">
    <citation type="journal article" date="2016" name="Nat. Commun.">
        <title>Thousands of microbial genomes shed light on interconnected biogeochemical processes in an aquifer system.</title>
        <authorList>
            <person name="Anantharaman K."/>
            <person name="Brown C.T."/>
            <person name="Hug L.A."/>
            <person name="Sharon I."/>
            <person name="Castelle C.J."/>
            <person name="Probst A.J."/>
            <person name="Thomas B.C."/>
            <person name="Singh A."/>
            <person name="Wilkins M.J."/>
            <person name="Karaoz U."/>
            <person name="Brodie E.L."/>
            <person name="Williams K.H."/>
            <person name="Hubbard S.S."/>
            <person name="Banfield J.F."/>
        </authorList>
    </citation>
    <scope>NUCLEOTIDE SEQUENCE [LARGE SCALE GENOMIC DNA]</scope>
</reference>
<evidence type="ECO:0000313" key="4">
    <source>
        <dbReference type="EMBL" id="OGZ33561.1"/>
    </source>
</evidence>
<dbReference type="STRING" id="1801992.A2Y98_01340"/>
<name>A0A1G2F7M2_9BACT</name>
<gene>
    <name evidence="4" type="ORF">A2Y98_01340</name>
</gene>
<dbReference type="EMBL" id="MHMW01000028">
    <property type="protein sequence ID" value="OGZ33561.1"/>
    <property type="molecule type" value="Genomic_DNA"/>
</dbReference>
<keyword evidence="1" id="KW-0175">Coiled coil</keyword>
<feature type="chain" id="PRO_5009582831" description="DUF5667 domain-containing protein" evidence="3">
    <location>
        <begin position="26"/>
        <end position="517"/>
    </location>
</feature>
<feature type="signal peptide" evidence="3">
    <location>
        <begin position="1"/>
        <end position="25"/>
    </location>
</feature>
<organism evidence="4 5">
    <name type="scientific">Candidatus Portnoybacteria bacterium RBG_19FT_COMBO_36_7</name>
    <dbReference type="NCBI Taxonomy" id="1801992"/>
    <lineage>
        <taxon>Bacteria</taxon>
        <taxon>Candidatus Portnoyibacteriota</taxon>
    </lineage>
</organism>
<feature type="coiled-coil region" evidence="1">
    <location>
        <begin position="330"/>
        <end position="361"/>
    </location>
</feature>